<proteinExistence type="predicted"/>
<dbReference type="AlphaFoldDB" id="A0A6D2L2T2"/>
<protein>
    <submittedName>
        <fullName evidence="1">Uncharacterized protein</fullName>
    </submittedName>
</protein>
<evidence type="ECO:0000313" key="1">
    <source>
        <dbReference type="EMBL" id="CAA7058659.1"/>
    </source>
</evidence>
<dbReference type="EMBL" id="CACVBM020001729">
    <property type="protein sequence ID" value="CAA7058659.1"/>
    <property type="molecule type" value="Genomic_DNA"/>
</dbReference>
<name>A0A6D2L2T2_9BRAS</name>
<accession>A0A6D2L2T2</accession>
<dbReference type="PANTHER" id="PTHR47665">
    <property type="entry name" value="HISTONE DEACETYLASE-LIKE PROTEIN"/>
    <property type="match status" value="1"/>
</dbReference>
<reference evidence="1" key="1">
    <citation type="submission" date="2020-01" db="EMBL/GenBank/DDBJ databases">
        <authorList>
            <person name="Mishra B."/>
        </authorList>
    </citation>
    <scope>NUCLEOTIDE SEQUENCE [LARGE SCALE GENOMIC DNA]</scope>
</reference>
<organism evidence="1 2">
    <name type="scientific">Microthlaspi erraticum</name>
    <dbReference type="NCBI Taxonomy" id="1685480"/>
    <lineage>
        <taxon>Eukaryota</taxon>
        <taxon>Viridiplantae</taxon>
        <taxon>Streptophyta</taxon>
        <taxon>Embryophyta</taxon>
        <taxon>Tracheophyta</taxon>
        <taxon>Spermatophyta</taxon>
        <taxon>Magnoliopsida</taxon>
        <taxon>eudicotyledons</taxon>
        <taxon>Gunneridae</taxon>
        <taxon>Pentapetalae</taxon>
        <taxon>rosids</taxon>
        <taxon>malvids</taxon>
        <taxon>Brassicales</taxon>
        <taxon>Brassicaceae</taxon>
        <taxon>Coluteocarpeae</taxon>
        <taxon>Microthlaspi</taxon>
    </lineage>
</organism>
<keyword evidence="2" id="KW-1185">Reference proteome</keyword>
<dbReference type="PANTHER" id="PTHR47665:SF1">
    <property type="entry name" value="HISTONE DEACETYLASE-LIKE PROTEIN"/>
    <property type="match status" value="1"/>
</dbReference>
<sequence length="93" mass="10016">MASKPTSSSSSPPGKLRLSSLSDIVSRFLLTLFLDQEVADETQDWVLGAGLGWVEARTSCKHLNSLSPDLVELPTPDTPCSRFGLSITLTLLI</sequence>
<gene>
    <name evidence="1" type="ORF">MERR_LOCUS45895</name>
</gene>
<comment type="caution">
    <text evidence="1">The sequence shown here is derived from an EMBL/GenBank/DDBJ whole genome shotgun (WGS) entry which is preliminary data.</text>
</comment>
<dbReference type="OrthoDB" id="424012at2759"/>
<evidence type="ECO:0000313" key="2">
    <source>
        <dbReference type="Proteomes" id="UP000467841"/>
    </source>
</evidence>
<dbReference type="Proteomes" id="UP000467841">
    <property type="component" value="Unassembled WGS sequence"/>
</dbReference>